<dbReference type="Proteomes" id="UP001153148">
    <property type="component" value="Unassembled WGS sequence"/>
</dbReference>
<organism evidence="1 2">
    <name type="scientific">Timema podura</name>
    <name type="common">Walking stick</name>
    <dbReference type="NCBI Taxonomy" id="61482"/>
    <lineage>
        <taxon>Eukaryota</taxon>
        <taxon>Metazoa</taxon>
        <taxon>Ecdysozoa</taxon>
        <taxon>Arthropoda</taxon>
        <taxon>Hexapoda</taxon>
        <taxon>Insecta</taxon>
        <taxon>Pterygota</taxon>
        <taxon>Neoptera</taxon>
        <taxon>Polyneoptera</taxon>
        <taxon>Phasmatodea</taxon>
        <taxon>Timematodea</taxon>
        <taxon>Timematoidea</taxon>
        <taxon>Timematidae</taxon>
        <taxon>Timema</taxon>
    </lineage>
</organism>
<sequence>MACLQSSSRITTGNGQVLADHADTHDYVVLSPYEPTFYPSNYLQRPDIIDVVMTNIGVTTEDMTVLKDLDLVHNPILCEIKTDTNFEIRGLKQTTASCDLEGFGQTLEGTLPEIQDVDSIEQADASLQLFTTTVD</sequence>
<reference evidence="1" key="1">
    <citation type="submission" date="2021-03" db="EMBL/GenBank/DDBJ databases">
        <authorList>
            <person name="Tran Van P."/>
        </authorList>
    </citation>
    <scope>NUCLEOTIDE SEQUENCE</scope>
</reference>
<protein>
    <submittedName>
        <fullName evidence="1">Uncharacterized protein</fullName>
    </submittedName>
</protein>
<name>A0ABN7NDX2_TIMPD</name>
<dbReference type="InterPro" id="IPR036691">
    <property type="entry name" value="Endo/exonu/phosph_ase_sf"/>
</dbReference>
<evidence type="ECO:0000313" key="2">
    <source>
        <dbReference type="Proteomes" id="UP001153148"/>
    </source>
</evidence>
<evidence type="ECO:0000313" key="1">
    <source>
        <dbReference type="EMBL" id="CAG2054055.1"/>
    </source>
</evidence>
<comment type="caution">
    <text evidence="1">The sequence shown here is derived from an EMBL/GenBank/DDBJ whole genome shotgun (WGS) entry which is preliminary data.</text>
</comment>
<gene>
    <name evidence="1" type="ORF">TPAB3V08_LOCUS1094</name>
</gene>
<keyword evidence="2" id="KW-1185">Reference proteome</keyword>
<proteinExistence type="predicted"/>
<dbReference type="Gene3D" id="3.60.10.10">
    <property type="entry name" value="Endonuclease/exonuclease/phosphatase"/>
    <property type="match status" value="1"/>
</dbReference>
<dbReference type="SUPFAM" id="SSF56219">
    <property type="entry name" value="DNase I-like"/>
    <property type="match status" value="1"/>
</dbReference>
<dbReference type="EMBL" id="CAJPIN010000941">
    <property type="protein sequence ID" value="CAG2054055.1"/>
    <property type="molecule type" value="Genomic_DNA"/>
</dbReference>
<accession>A0ABN7NDX2</accession>